<evidence type="ECO:0000256" key="2">
    <source>
        <dbReference type="ARBA" id="ARBA00022989"/>
    </source>
</evidence>
<dbReference type="Proteomes" id="UP000321058">
    <property type="component" value="Unassembled WGS sequence"/>
</dbReference>
<dbReference type="SUPFAM" id="SSF103473">
    <property type="entry name" value="MFS general substrate transporter"/>
    <property type="match status" value="1"/>
</dbReference>
<dbReference type="CDD" id="cd17353">
    <property type="entry name" value="MFS_OFA_like"/>
    <property type="match status" value="1"/>
</dbReference>
<gene>
    <name evidence="6" type="ORF">RSO01_53480</name>
</gene>
<evidence type="ECO:0000259" key="5">
    <source>
        <dbReference type="PROSITE" id="PS50850"/>
    </source>
</evidence>
<dbReference type="NCBIfam" id="TIGR04259">
    <property type="entry name" value="oxa_formateAnti"/>
    <property type="match status" value="1"/>
</dbReference>
<dbReference type="InterPro" id="IPR011701">
    <property type="entry name" value="MFS"/>
</dbReference>
<dbReference type="Gene3D" id="1.20.1250.20">
    <property type="entry name" value="MFS general substrate transporter like domains"/>
    <property type="match status" value="2"/>
</dbReference>
<feature type="domain" description="Major facilitator superfamily (MFS) profile" evidence="5">
    <location>
        <begin position="1"/>
        <end position="412"/>
    </location>
</feature>
<protein>
    <submittedName>
        <fullName evidence="6">Oxalate/formate MFS antiporter</fullName>
    </submittedName>
</protein>
<dbReference type="GO" id="GO:0019531">
    <property type="term" value="F:oxalate transmembrane transporter activity"/>
    <property type="evidence" value="ECO:0007669"/>
    <property type="project" value="InterPro"/>
</dbReference>
<reference evidence="6 7" key="1">
    <citation type="submission" date="2019-07" db="EMBL/GenBank/DDBJ databases">
        <title>Whole genome shotgun sequence of Reyranella soli NBRC 108950.</title>
        <authorList>
            <person name="Hosoyama A."/>
            <person name="Uohara A."/>
            <person name="Ohji S."/>
            <person name="Ichikawa N."/>
        </authorList>
    </citation>
    <scope>NUCLEOTIDE SEQUENCE [LARGE SCALE GENOMIC DNA]</scope>
    <source>
        <strain evidence="6 7">NBRC 108950</strain>
    </source>
</reference>
<accession>A0A512NGZ6</accession>
<name>A0A512NGZ6_9HYPH</name>
<feature type="transmembrane region" description="Helical" evidence="4">
    <location>
        <begin position="323"/>
        <end position="342"/>
    </location>
</feature>
<feature type="transmembrane region" description="Helical" evidence="4">
    <location>
        <begin position="388"/>
        <end position="408"/>
    </location>
</feature>
<dbReference type="PANTHER" id="PTHR11360">
    <property type="entry name" value="MONOCARBOXYLATE TRANSPORTER"/>
    <property type="match status" value="1"/>
</dbReference>
<feature type="transmembrane region" description="Helical" evidence="4">
    <location>
        <begin position="225"/>
        <end position="247"/>
    </location>
</feature>
<keyword evidence="7" id="KW-1185">Reference proteome</keyword>
<feature type="transmembrane region" description="Helical" evidence="4">
    <location>
        <begin position="48"/>
        <end position="71"/>
    </location>
</feature>
<dbReference type="PANTHER" id="PTHR11360:SF304">
    <property type="entry name" value="MFS DOMAIN-CONTAINING PROTEIN"/>
    <property type="match status" value="1"/>
</dbReference>
<evidence type="ECO:0000313" key="7">
    <source>
        <dbReference type="Proteomes" id="UP000321058"/>
    </source>
</evidence>
<dbReference type="AlphaFoldDB" id="A0A512NGZ6"/>
<evidence type="ECO:0000256" key="3">
    <source>
        <dbReference type="ARBA" id="ARBA00023136"/>
    </source>
</evidence>
<dbReference type="InterPro" id="IPR026355">
    <property type="entry name" value="Oxa/Form_antiport"/>
</dbReference>
<feature type="transmembrane region" description="Helical" evidence="4">
    <location>
        <begin position="140"/>
        <end position="161"/>
    </location>
</feature>
<evidence type="ECO:0000256" key="1">
    <source>
        <dbReference type="ARBA" id="ARBA00022692"/>
    </source>
</evidence>
<keyword evidence="3 4" id="KW-0472">Membrane</keyword>
<dbReference type="InterPro" id="IPR020846">
    <property type="entry name" value="MFS_dom"/>
</dbReference>
<feature type="transmembrane region" description="Helical" evidence="4">
    <location>
        <begin position="108"/>
        <end position="128"/>
    </location>
</feature>
<evidence type="ECO:0000256" key="4">
    <source>
        <dbReference type="SAM" id="Phobius"/>
    </source>
</evidence>
<organism evidence="6 7">
    <name type="scientific">Reyranella soli</name>
    <dbReference type="NCBI Taxonomy" id="1230389"/>
    <lineage>
        <taxon>Bacteria</taxon>
        <taxon>Pseudomonadati</taxon>
        <taxon>Pseudomonadota</taxon>
        <taxon>Alphaproteobacteria</taxon>
        <taxon>Hyphomicrobiales</taxon>
        <taxon>Reyranellaceae</taxon>
        <taxon>Reyranella</taxon>
    </lineage>
</organism>
<keyword evidence="1 4" id="KW-0812">Transmembrane</keyword>
<dbReference type="InterPro" id="IPR050327">
    <property type="entry name" value="Proton-linked_MCT"/>
</dbReference>
<dbReference type="InterPro" id="IPR036259">
    <property type="entry name" value="MFS_trans_sf"/>
</dbReference>
<keyword evidence="2 4" id="KW-1133">Transmembrane helix</keyword>
<dbReference type="Pfam" id="PF07690">
    <property type="entry name" value="MFS_1"/>
    <property type="match status" value="1"/>
</dbReference>
<feature type="transmembrane region" description="Helical" evidence="4">
    <location>
        <begin position="173"/>
        <end position="194"/>
    </location>
</feature>
<dbReference type="GO" id="GO:0016020">
    <property type="term" value="C:membrane"/>
    <property type="evidence" value="ECO:0007669"/>
    <property type="project" value="InterPro"/>
</dbReference>
<sequence length="432" mass="45894">MPLSSAADGGRTTNRWLQLSAGIVCMVMIANLQYGWTLFVHPIQEKWGWSHAAIQVAFTVFVLAETWLVPFEGWFVDRLGPKRVVFLGGALVAIAWSINSIADSLPLLYLGAAVGGIGAGCVYGTCIGNALKWFADRRGLATGLTAAGYGAGSALTIIPIYRTIHEFGYQAAFLWFGLGQGIVICLASLAIAAPRPGEAPPPSRRVHQTAHDYTPAQMLRSPSFWLLYVMLVLVASGGLVFTAQLALIARDFHVSGVDVTLLDVTLPALTFALTLDRITNGLTRPLSGLISDHFGRETTMFGIFALEAVGVWAMSVWGHDPVMFVVLGGVVFLAWGEVASLFPTTCADYFGTKYATTNAGLLYTAKGTAAMMVPLASLLAAATGHWHAVFMIAVAMNAAAALLAIAVLRPMRLNLLAKSGPPSEPARQEGAA</sequence>
<dbReference type="OrthoDB" id="9793415at2"/>
<proteinExistence type="predicted"/>
<dbReference type="EMBL" id="BKAJ01000095">
    <property type="protein sequence ID" value="GEP58182.1"/>
    <property type="molecule type" value="Genomic_DNA"/>
</dbReference>
<dbReference type="RefSeq" id="WP_147153174.1">
    <property type="nucleotide sequence ID" value="NZ_BKAJ01000095.1"/>
</dbReference>
<comment type="caution">
    <text evidence="6">The sequence shown here is derived from an EMBL/GenBank/DDBJ whole genome shotgun (WGS) entry which is preliminary data.</text>
</comment>
<evidence type="ECO:0000313" key="6">
    <source>
        <dbReference type="EMBL" id="GEP58182.1"/>
    </source>
</evidence>
<feature type="transmembrane region" description="Helical" evidence="4">
    <location>
        <begin position="83"/>
        <end position="102"/>
    </location>
</feature>
<feature type="transmembrane region" description="Helical" evidence="4">
    <location>
        <begin position="16"/>
        <end position="36"/>
    </location>
</feature>
<dbReference type="PROSITE" id="PS50850">
    <property type="entry name" value="MFS"/>
    <property type="match status" value="1"/>
</dbReference>
<feature type="transmembrane region" description="Helical" evidence="4">
    <location>
        <begin position="363"/>
        <end position="382"/>
    </location>
</feature>